<dbReference type="OrthoDB" id="2593073at2759"/>
<accession>R4XC70</accession>
<feature type="compositionally biased region" description="Basic residues" evidence="4">
    <location>
        <begin position="54"/>
        <end position="63"/>
    </location>
</feature>
<dbReference type="InterPro" id="IPR046347">
    <property type="entry name" value="bZIP_sf"/>
</dbReference>
<feature type="compositionally biased region" description="Basic and acidic residues" evidence="4">
    <location>
        <begin position="1"/>
        <end position="25"/>
    </location>
</feature>
<dbReference type="PROSITE" id="PS00036">
    <property type="entry name" value="BZIP_BASIC"/>
    <property type="match status" value="1"/>
</dbReference>
<gene>
    <name evidence="6" type="ORF">TAPDE_001877</name>
</gene>
<dbReference type="PANTHER" id="PTHR40621:SF6">
    <property type="entry name" value="AP-1-LIKE TRANSCRIPTION FACTOR YAP1-RELATED"/>
    <property type="match status" value="1"/>
</dbReference>
<evidence type="ECO:0000259" key="5">
    <source>
        <dbReference type="PROSITE" id="PS00036"/>
    </source>
</evidence>
<dbReference type="GO" id="GO:0001228">
    <property type="term" value="F:DNA-binding transcription activator activity, RNA polymerase II-specific"/>
    <property type="evidence" value="ECO:0007669"/>
    <property type="project" value="TreeGrafter"/>
</dbReference>
<proteinExistence type="predicted"/>
<dbReference type="Proteomes" id="UP000013776">
    <property type="component" value="Unassembled WGS sequence"/>
</dbReference>
<name>R4XC70_TAPDE</name>
<dbReference type="CDD" id="cd14688">
    <property type="entry name" value="bZIP_YAP"/>
    <property type="match status" value="1"/>
</dbReference>
<evidence type="ECO:0000256" key="1">
    <source>
        <dbReference type="ARBA" id="ARBA00004123"/>
    </source>
</evidence>
<evidence type="ECO:0000313" key="6">
    <source>
        <dbReference type="EMBL" id="CCG81976.1"/>
    </source>
</evidence>
<sequence length="175" mass="19817">MSANSEEKDERLLTDSPEPGRRQYEDDSDEDDDKNKGSKSKKLASGKRADQNRKAQRAFRQRKDKYIKDLELRSQELDIANSLIVQLKEENDRLNEIAKSFHSRVGELEAQLAHINSSQSTQSRTNSKQFAAPDTGNDEQAYYSIRGGPSRIQNEQPYGPKGYVGSVYSQSQGLM</sequence>
<dbReference type="AlphaFoldDB" id="R4XC70"/>
<dbReference type="InterPro" id="IPR004827">
    <property type="entry name" value="bZIP"/>
</dbReference>
<comment type="caution">
    <text evidence="6">The sequence shown here is derived from an EMBL/GenBank/DDBJ whole genome shotgun (WGS) entry which is preliminary data.</text>
</comment>
<dbReference type="InterPro" id="IPR050936">
    <property type="entry name" value="AP-1-like"/>
</dbReference>
<feature type="region of interest" description="Disordered" evidence="4">
    <location>
        <begin position="1"/>
        <end position="64"/>
    </location>
</feature>
<dbReference type="GO" id="GO:0000976">
    <property type="term" value="F:transcription cis-regulatory region binding"/>
    <property type="evidence" value="ECO:0007669"/>
    <property type="project" value="InterPro"/>
</dbReference>
<keyword evidence="3" id="KW-0175">Coiled coil</keyword>
<feature type="coiled-coil region" evidence="3">
    <location>
        <begin position="77"/>
        <end position="104"/>
    </location>
</feature>
<organism evidence="6 7">
    <name type="scientific">Taphrina deformans (strain PYCC 5710 / ATCC 11124 / CBS 356.35 / IMI 108563 / JCM 9778 / NBRC 8474)</name>
    <name type="common">Peach leaf curl fungus</name>
    <name type="synonym">Lalaria deformans</name>
    <dbReference type="NCBI Taxonomy" id="1097556"/>
    <lineage>
        <taxon>Eukaryota</taxon>
        <taxon>Fungi</taxon>
        <taxon>Dikarya</taxon>
        <taxon>Ascomycota</taxon>
        <taxon>Taphrinomycotina</taxon>
        <taxon>Taphrinomycetes</taxon>
        <taxon>Taphrinales</taxon>
        <taxon>Taphrinaceae</taxon>
        <taxon>Taphrina</taxon>
    </lineage>
</organism>
<dbReference type="eggNOG" id="ENOG502SC5V">
    <property type="taxonomic scope" value="Eukaryota"/>
</dbReference>
<dbReference type="PANTHER" id="PTHR40621">
    <property type="entry name" value="TRANSCRIPTION FACTOR KAPC-RELATED"/>
    <property type="match status" value="1"/>
</dbReference>
<feature type="region of interest" description="Disordered" evidence="4">
    <location>
        <begin position="116"/>
        <end position="164"/>
    </location>
</feature>
<feature type="domain" description="BZIP" evidence="5">
    <location>
        <begin position="47"/>
        <end position="62"/>
    </location>
</feature>
<dbReference type="STRING" id="1097556.R4XC70"/>
<evidence type="ECO:0000256" key="3">
    <source>
        <dbReference type="SAM" id="Coils"/>
    </source>
</evidence>
<dbReference type="Gene3D" id="1.20.5.170">
    <property type="match status" value="1"/>
</dbReference>
<dbReference type="VEuPathDB" id="FungiDB:TAPDE_001877"/>
<protein>
    <recommendedName>
        <fullName evidence="5">BZIP domain-containing protein</fullName>
    </recommendedName>
</protein>
<dbReference type="SUPFAM" id="SSF57959">
    <property type="entry name" value="Leucine zipper domain"/>
    <property type="match status" value="1"/>
</dbReference>
<dbReference type="GO" id="GO:0090575">
    <property type="term" value="C:RNA polymerase II transcription regulator complex"/>
    <property type="evidence" value="ECO:0007669"/>
    <property type="project" value="TreeGrafter"/>
</dbReference>
<evidence type="ECO:0000256" key="2">
    <source>
        <dbReference type="ARBA" id="ARBA00023242"/>
    </source>
</evidence>
<reference evidence="6 7" key="1">
    <citation type="journal article" date="2013" name="MBio">
        <title>Genome sequencing of the plant pathogen Taphrina deformans, the causal agent of peach leaf curl.</title>
        <authorList>
            <person name="Cisse O.H."/>
            <person name="Almeida J.M.G.C.F."/>
            <person name="Fonseca A."/>
            <person name="Kumar A.A."/>
            <person name="Salojaervi J."/>
            <person name="Overmyer K."/>
            <person name="Hauser P.M."/>
            <person name="Pagni M."/>
        </authorList>
    </citation>
    <scope>NUCLEOTIDE SEQUENCE [LARGE SCALE GENOMIC DNA]</scope>
    <source>
        <strain evidence="7">PYCC 5710 / ATCC 11124 / CBS 356.35 / IMI 108563 / JCM 9778 / NBRC 8474</strain>
    </source>
</reference>
<dbReference type="Pfam" id="PF00170">
    <property type="entry name" value="bZIP_1"/>
    <property type="match status" value="1"/>
</dbReference>
<keyword evidence="2" id="KW-0539">Nucleus</keyword>
<dbReference type="EMBL" id="CAHR02000065">
    <property type="protein sequence ID" value="CCG81976.1"/>
    <property type="molecule type" value="Genomic_DNA"/>
</dbReference>
<feature type="compositionally biased region" description="Low complexity" evidence="4">
    <location>
        <begin position="116"/>
        <end position="127"/>
    </location>
</feature>
<comment type="subcellular location">
    <subcellularLocation>
        <location evidence="1">Nucleus</location>
    </subcellularLocation>
</comment>
<evidence type="ECO:0000256" key="4">
    <source>
        <dbReference type="SAM" id="MobiDB-lite"/>
    </source>
</evidence>
<evidence type="ECO:0000313" key="7">
    <source>
        <dbReference type="Proteomes" id="UP000013776"/>
    </source>
</evidence>
<keyword evidence="7" id="KW-1185">Reference proteome</keyword>